<keyword evidence="1" id="KW-1133">Transmembrane helix</keyword>
<evidence type="ECO:0000256" key="1">
    <source>
        <dbReference type="SAM" id="Phobius"/>
    </source>
</evidence>
<dbReference type="AlphaFoldDB" id="A0A0V0GLQ5"/>
<protein>
    <submittedName>
        <fullName evidence="2">Putative ovule protein</fullName>
    </submittedName>
</protein>
<proteinExistence type="predicted"/>
<keyword evidence="1" id="KW-0472">Membrane</keyword>
<feature type="non-terminal residue" evidence="2">
    <location>
        <position position="64"/>
    </location>
</feature>
<evidence type="ECO:0000313" key="2">
    <source>
        <dbReference type="EMBL" id="JAP08235.1"/>
    </source>
</evidence>
<organism evidence="2">
    <name type="scientific">Solanum chacoense</name>
    <name type="common">Chaco potato</name>
    <dbReference type="NCBI Taxonomy" id="4108"/>
    <lineage>
        <taxon>Eukaryota</taxon>
        <taxon>Viridiplantae</taxon>
        <taxon>Streptophyta</taxon>
        <taxon>Embryophyta</taxon>
        <taxon>Tracheophyta</taxon>
        <taxon>Spermatophyta</taxon>
        <taxon>Magnoliopsida</taxon>
        <taxon>eudicotyledons</taxon>
        <taxon>Gunneridae</taxon>
        <taxon>Pentapetalae</taxon>
        <taxon>asterids</taxon>
        <taxon>lamiids</taxon>
        <taxon>Solanales</taxon>
        <taxon>Solanaceae</taxon>
        <taxon>Solanoideae</taxon>
        <taxon>Solaneae</taxon>
        <taxon>Solanum</taxon>
    </lineage>
</organism>
<accession>A0A0V0GLQ5</accession>
<dbReference type="EMBL" id="GEDG01037263">
    <property type="protein sequence ID" value="JAP08235.1"/>
    <property type="molecule type" value="Transcribed_RNA"/>
</dbReference>
<name>A0A0V0GLQ5_SOLCH</name>
<reference evidence="2" key="1">
    <citation type="submission" date="2015-12" db="EMBL/GenBank/DDBJ databases">
        <title>Gene expression during late stages of embryo sac development: a critical building block for successful pollen-pistil interactions.</title>
        <authorList>
            <person name="Liu Y."/>
            <person name="Joly V."/>
            <person name="Sabar M."/>
            <person name="Matton D.P."/>
        </authorList>
    </citation>
    <scope>NUCLEOTIDE SEQUENCE</scope>
</reference>
<sequence>MLKFEVRTIFLISLCYACIVLFIYIYCVVASNSLEKSYIYFISIFLLVKSKGTKTDRTENRINF</sequence>
<feature type="transmembrane region" description="Helical" evidence="1">
    <location>
        <begin position="6"/>
        <end position="29"/>
    </location>
</feature>
<keyword evidence="1" id="KW-0812">Transmembrane</keyword>